<dbReference type="GO" id="GO:0005975">
    <property type="term" value="P:carbohydrate metabolic process"/>
    <property type="evidence" value="ECO:0007669"/>
    <property type="project" value="InterPro"/>
</dbReference>
<keyword evidence="4" id="KW-0812">Transmembrane</keyword>
<keyword evidence="4" id="KW-0472">Membrane</keyword>
<dbReference type="InterPro" id="IPR018087">
    <property type="entry name" value="Glyco_hydro_5_CS"/>
</dbReference>
<feature type="domain" description="Glycosyl hydrolases family 39 N-terminal catalytic" evidence="5">
    <location>
        <begin position="108"/>
        <end position="257"/>
    </location>
</feature>
<organism evidence="6 7">
    <name type="scientific">Candidatus Beckwithbacteria bacterium CG1_02_47_37</name>
    <dbReference type="NCBI Taxonomy" id="1805034"/>
    <lineage>
        <taxon>Bacteria</taxon>
        <taxon>Candidatus Beckwithiibacteriota</taxon>
    </lineage>
</organism>
<evidence type="ECO:0000256" key="4">
    <source>
        <dbReference type="SAM" id="Phobius"/>
    </source>
</evidence>
<accession>A0A1J4RVJ1</accession>
<dbReference type="InterPro" id="IPR049166">
    <property type="entry name" value="GH39_cat"/>
</dbReference>
<keyword evidence="3" id="KW-0326">Glycosidase</keyword>
<dbReference type="InterPro" id="IPR017853">
    <property type="entry name" value="GH"/>
</dbReference>
<reference evidence="6 7" key="1">
    <citation type="journal article" date="2016" name="Environ. Microbiol.">
        <title>Genomic resolution of a cold subsurface aquifer community provides metabolic insights for novel microbes adapted to high CO concentrations.</title>
        <authorList>
            <person name="Probst A.J."/>
            <person name="Castelle C.J."/>
            <person name="Singh A."/>
            <person name="Brown C.T."/>
            <person name="Anantharaman K."/>
            <person name="Sharon I."/>
            <person name="Hug L.A."/>
            <person name="Burstein D."/>
            <person name="Emerson J.B."/>
            <person name="Thomas B.C."/>
            <person name="Banfield J.F."/>
        </authorList>
    </citation>
    <scope>NUCLEOTIDE SEQUENCE [LARGE SCALE GENOMIC DNA]</scope>
    <source>
        <strain evidence="6">CG1_02_47_37</strain>
    </source>
</reference>
<evidence type="ECO:0000256" key="1">
    <source>
        <dbReference type="ARBA" id="ARBA00008875"/>
    </source>
</evidence>
<sequence length="458" mass="50802">MNLRRKRSLAKLIFGGLLLIILSTGLFIGLGFKDKVANLFSEATGTKAEIRVDAGSNLGVLPQPWRNLAQGGEEPDTITKVAQKIKLLQPNYIRIDHIYDFYDVPNGWTKLDSEVNAILAAGAKPLLALSYMPNGFGADITAAPDNWNDWYALVKATIEHYSGKNNKNISNVYYEVWNEPDLFGGWKAYGNKNYLRLYRVSAQAAAAANNTLPFKLGGPATTGAYPNWIEALLNLVDAENLRLDFVSWHRYSWEAEALSDDAGLINRLLLKHPRLALKEKLVTEYGPDPENNPAYDTGLGASHLLATIRASLGKIHKIFNFEIMDGPGPDGAAFWGRYGLLTHHASGLQPKPRYNLLLWLNQLEGQRLAVTGEGSWVKGISVASGNILRLYLVNYDPRGAHQETVPIVINNLAPGGYQVNYEWFQGKTQTKAVQITGGTFVDQVFMRPNEIIRLTLTH</sequence>
<dbReference type="EMBL" id="MNUI01000004">
    <property type="protein sequence ID" value="OIN90037.1"/>
    <property type="molecule type" value="Genomic_DNA"/>
</dbReference>
<dbReference type="SUPFAM" id="SSF51445">
    <property type="entry name" value="(Trans)glycosidases"/>
    <property type="match status" value="1"/>
</dbReference>
<dbReference type="Pfam" id="PF01229">
    <property type="entry name" value="Glyco_hydro_39"/>
    <property type="match status" value="1"/>
</dbReference>
<dbReference type="PANTHER" id="PTHR12631">
    <property type="entry name" value="ALPHA-L-IDURONIDASE"/>
    <property type="match status" value="1"/>
</dbReference>
<dbReference type="AlphaFoldDB" id="A0A1J4RVJ1"/>
<dbReference type="PANTHER" id="PTHR12631:SF10">
    <property type="entry name" value="BETA-XYLOSIDASE-LIKE PROTEIN-RELATED"/>
    <property type="match status" value="1"/>
</dbReference>
<dbReference type="GO" id="GO:0004553">
    <property type="term" value="F:hydrolase activity, hydrolyzing O-glycosyl compounds"/>
    <property type="evidence" value="ECO:0007669"/>
    <property type="project" value="InterPro"/>
</dbReference>
<evidence type="ECO:0000313" key="7">
    <source>
        <dbReference type="Proteomes" id="UP000183144"/>
    </source>
</evidence>
<dbReference type="STRING" id="1805034.AUJ59_00165"/>
<dbReference type="InterPro" id="IPR051923">
    <property type="entry name" value="Glycosyl_Hydrolase_39"/>
</dbReference>
<dbReference type="Proteomes" id="UP000183144">
    <property type="component" value="Unassembled WGS sequence"/>
</dbReference>
<evidence type="ECO:0000313" key="6">
    <source>
        <dbReference type="EMBL" id="OIN90037.1"/>
    </source>
</evidence>
<proteinExistence type="inferred from homology"/>
<dbReference type="PROSITE" id="PS00659">
    <property type="entry name" value="GLYCOSYL_HYDROL_F5"/>
    <property type="match status" value="1"/>
</dbReference>
<gene>
    <name evidence="6" type="ORF">AUJ59_00165</name>
</gene>
<evidence type="ECO:0000256" key="3">
    <source>
        <dbReference type="ARBA" id="ARBA00023295"/>
    </source>
</evidence>
<keyword evidence="4" id="KW-1133">Transmembrane helix</keyword>
<name>A0A1J4RVJ1_9BACT</name>
<keyword evidence="2" id="KW-0378">Hydrolase</keyword>
<dbReference type="Gene3D" id="3.20.20.80">
    <property type="entry name" value="Glycosidases"/>
    <property type="match status" value="1"/>
</dbReference>
<evidence type="ECO:0000259" key="5">
    <source>
        <dbReference type="Pfam" id="PF01229"/>
    </source>
</evidence>
<comment type="similarity">
    <text evidence="1">Belongs to the glycosyl hydrolase 39 family.</text>
</comment>
<protein>
    <recommendedName>
        <fullName evidence="5">Glycosyl hydrolases family 39 N-terminal catalytic domain-containing protein</fullName>
    </recommendedName>
</protein>
<comment type="caution">
    <text evidence="6">The sequence shown here is derived from an EMBL/GenBank/DDBJ whole genome shotgun (WGS) entry which is preliminary data.</text>
</comment>
<feature type="transmembrane region" description="Helical" evidence="4">
    <location>
        <begin position="12"/>
        <end position="32"/>
    </location>
</feature>
<evidence type="ECO:0000256" key="2">
    <source>
        <dbReference type="ARBA" id="ARBA00022801"/>
    </source>
</evidence>